<dbReference type="Gene3D" id="3.20.20.30">
    <property type="entry name" value="Luciferase-like domain"/>
    <property type="match status" value="1"/>
</dbReference>
<dbReference type="PIRSF" id="PIRSF000337">
    <property type="entry name" value="NTA_MOA"/>
    <property type="match status" value="1"/>
</dbReference>
<feature type="binding site" evidence="6">
    <location>
        <position position="153"/>
    </location>
    <ligand>
        <name>FMN</name>
        <dbReference type="ChEBI" id="CHEBI:58210"/>
    </ligand>
</feature>
<dbReference type="Proteomes" id="UP001144805">
    <property type="component" value="Unassembled WGS sequence"/>
</dbReference>
<evidence type="ECO:0000256" key="6">
    <source>
        <dbReference type="PIRSR" id="PIRSR000337-1"/>
    </source>
</evidence>
<name>A0A9X3IMP1_9HYPH</name>
<dbReference type="InterPro" id="IPR051260">
    <property type="entry name" value="Diverse_substr_monoxygenases"/>
</dbReference>
<dbReference type="AlphaFoldDB" id="A0A9X3IMP1"/>
<evidence type="ECO:0000256" key="1">
    <source>
        <dbReference type="ARBA" id="ARBA00022630"/>
    </source>
</evidence>
<feature type="binding site" evidence="6">
    <location>
        <position position="157"/>
    </location>
    <ligand>
        <name>FMN</name>
        <dbReference type="ChEBI" id="CHEBI:58210"/>
    </ligand>
</feature>
<keyword evidence="9" id="KW-1185">Reference proteome</keyword>
<comment type="caution">
    <text evidence="8">The sequence shown here is derived from an EMBL/GenBank/DDBJ whole genome shotgun (WGS) entry which is preliminary data.</text>
</comment>
<dbReference type="GO" id="GO:0004497">
    <property type="term" value="F:monooxygenase activity"/>
    <property type="evidence" value="ECO:0007669"/>
    <property type="project" value="UniProtKB-KW"/>
</dbReference>
<keyword evidence="4" id="KW-0503">Monooxygenase</keyword>
<comment type="similarity">
    <text evidence="5">Belongs to the NtaA/SnaA/DszA monooxygenase family.</text>
</comment>
<dbReference type="GO" id="GO:0016705">
    <property type="term" value="F:oxidoreductase activity, acting on paired donors, with incorporation or reduction of molecular oxygen"/>
    <property type="evidence" value="ECO:0007669"/>
    <property type="project" value="InterPro"/>
</dbReference>
<protein>
    <submittedName>
        <fullName evidence="8">LLM class flavin-dependent oxidoreductase</fullName>
    </submittedName>
</protein>
<feature type="domain" description="Luciferase-like" evidence="7">
    <location>
        <begin position="34"/>
        <end position="391"/>
    </location>
</feature>
<dbReference type="InterPro" id="IPR016215">
    <property type="entry name" value="NTA_MOA"/>
</dbReference>
<dbReference type="NCBIfam" id="TIGR03860">
    <property type="entry name" value="FMN_nitrolo"/>
    <property type="match status" value="1"/>
</dbReference>
<evidence type="ECO:0000256" key="3">
    <source>
        <dbReference type="ARBA" id="ARBA00023002"/>
    </source>
</evidence>
<dbReference type="InterPro" id="IPR036661">
    <property type="entry name" value="Luciferase-like_sf"/>
</dbReference>
<accession>A0A9X3IMP1</accession>
<organism evidence="8 9">
    <name type="scientific">Kaistia nematophila</name>
    <dbReference type="NCBI Taxonomy" id="2994654"/>
    <lineage>
        <taxon>Bacteria</taxon>
        <taxon>Pseudomonadati</taxon>
        <taxon>Pseudomonadota</taxon>
        <taxon>Alphaproteobacteria</taxon>
        <taxon>Hyphomicrobiales</taxon>
        <taxon>Kaistiaceae</taxon>
        <taxon>Kaistia</taxon>
    </lineage>
</organism>
<dbReference type="PANTHER" id="PTHR30011:SF16">
    <property type="entry name" value="C2H2 FINGER DOMAIN TRANSCRIPTION FACTOR (EUROFUNG)-RELATED"/>
    <property type="match status" value="1"/>
</dbReference>
<feature type="binding site" evidence="6">
    <location>
        <position position="103"/>
    </location>
    <ligand>
        <name>FMN</name>
        <dbReference type="ChEBI" id="CHEBI:58210"/>
    </ligand>
</feature>
<sequence length="467" mass="51104">MSELILNAFIMNSPGHLSPGLWTHPDDISVDFGTIGFWVRLAELLERGLFDGLFIADAYGHYDVFEGSPGPAFAHAVQIPRNDPLLLVSAMAHATRHLGFGITLSTSYEPPFALARRLSTLDHLTNGRIGWNVVTSSSDSAARNFGLDRQLTHEERYEIADEYLELCYKLWEASWEEDAVVADRARGLYADPARIHPVDHAGRHFRVQGPHLVAPSPQRTPLLFQAGASSVGRRFAARNAECVFVGAPSKTVLAGSVRKLRQAFADAGRDPASIAIIAEHTVITAPTSAEARDKHAEYRRHASREGALVLMSGWTGVDFSRFAPDDVFEHVESEAIRTAVEAMSSADPSRKWTAGEIADWCGIGGLSPVSVGSPSEVADELASWAADTGVDGFNLSYAVLDSGFRDFIDLVVPELQNRGLYKTGYREGTFRQKLFGRGDRLEAPHPAAVVRDDFASARNLRATRLRP</sequence>
<proteinExistence type="inferred from homology"/>
<keyword evidence="3" id="KW-0560">Oxidoreductase</keyword>
<evidence type="ECO:0000256" key="4">
    <source>
        <dbReference type="ARBA" id="ARBA00023033"/>
    </source>
</evidence>
<keyword evidence="2 6" id="KW-0288">FMN</keyword>
<evidence type="ECO:0000256" key="5">
    <source>
        <dbReference type="ARBA" id="ARBA00033748"/>
    </source>
</evidence>
<dbReference type="InterPro" id="IPR011251">
    <property type="entry name" value="Luciferase-like_dom"/>
</dbReference>
<feature type="binding site" evidence="6">
    <location>
        <position position="229"/>
    </location>
    <ligand>
        <name>FMN</name>
        <dbReference type="ChEBI" id="CHEBI:58210"/>
    </ligand>
</feature>
<dbReference type="CDD" id="cd01095">
    <property type="entry name" value="Nitrilotriacetate_monoxgenase"/>
    <property type="match status" value="1"/>
</dbReference>
<dbReference type="RefSeq" id="WP_266339698.1">
    <property type="nucleotide sequence ID" value="NZ_JAPKNK010000007.1"/>
</dbReference>
<evidence type="ECO:0000313" key="8">
    <source>
        <dbReference type="EMBL" id="MCX5570726.1"/>
    </source>
</evidence>
<evidence type="ECO:0000313" key="9">
    <source>
        <dbReference type="Proteomes" id="UP001144805"/>
    </source>
</evidence>
<feature type="binding site" evidence="6">
    <location>
        <position position="57"/>
    </location>
    <ligand>
        <name>FMN</name>
        <dbReference type="ChEBI" id="CHEBI:58210"/>
    </ligand>
</feature>
<gene>
    <name evidence="8" type="ORF">OSH07_16080</name>
</gene>
<dbReference type="EMBL" id="JAPKNK010000007">
    <property type="protein sequence ID" value="MCX5570726.1"/>
    <property type="molecule type" value="Genomic_DNA"/>
</dbReference>
<dbReference type="SUPFAM" id="SSF51679">
    <property type="entry name" value="Bacterial luciferase-like"/>
    <property type="match status" value="1"/>
</dbReference>
<reference evidence="8" key="1">
    <citation type="submission" date="2022-11" db="EMBL/GenBank/DDBJ databases">
        <title>Biodiversity and phylogenetic relationships of bacteria.</title>
        <authorList>
            <person name="Machado R.A.R."/>
            <person name="Bhat A."/>
            <person name="Loulou A."/>
            <person name="Kallel S."/>
        </authorList>
    </citation>
    <scope>NUCLEOTIDE SEQUENCE</scope>
    <source>
        <strain evidence="8">K-TC2</strain>
    </source>
</reference>
<dbReference type="Pfam" id="PF00296">
    <property type="entry name" value="Bac_luciferase"/>
    <property type="match status" value="1"/>
</dbReference>
<dbReference type="PANTHER" id="PTHR30011">
    <property type="entry name" value="ALKANESULFONATE MONOOXYGENASE-RELATED"/>
    <property type="match status" value="1"/>
</dbReference>
<keyword evidence="1 6" id="KW-0285">Flavoprotein</keyword>
<evidence type="ECO:0000256" key="2">
    <source>
        <dbReference type="ARBA" id="ARBA00022643"/>
    </source>
</evidence>
<evidence type="ECO:0000259" key="7">
    <source>
        <dbReference type="Pfam" id="PF00296"/>
    </source>
</evidence>